<dbReference type="EMBL" id="JBHSZI010000006">
    <property type="protein sequence ID" value="MFC7060109.1"/>
    <property type="molecule type" value="Genomic_DNA"/>
</dbReference>
<protein>
    <recommendedName>
        <fullName evidence="3">Small CPxCG-related zinc finger protein</fullName>
    </recommendedName>
</protein>
<dbReference type="Proteomes" id="UP001596445">
    <property type="component" value="Unassembled WGS sequence"/>
</dbReference>
<evidence type="ECO:0000313" key="2">
    <source>
        <dbReference type="Proteomes" id="UP001596445"/>
    </source>
</evidence>
<keyword evidence="2" id="KW-1185">Reference proteome</keyword>
<name>A0ABD5W6W2_9EURY</name>
<sequence>MSVFDPLRGMFSESTQIHYECRNCGVTLDTPIEECPHCESAEVAEYRF</sequence>
<reference evidence="1 2" key="1">
    <citation type="journal article" date="2019" name="Int. J. Syst. Evol. Microbiol.">
        <title>The Global Catalogue of Microorganisms (GCM) 10K type strain sequencing project: providing services to taxonomists for standard genome sequencing and annotation.</title>
        <authorList>
            <consortium name="The Broad Institute Genomics Platform"/>
            <consortium name="The Broad Institute Genome Sequencing Center for Infectious Disease"/>
            <person name="Wu L."/>
            <person name="Ma J."/>
        </authorList>
    </citation>
    <scope>NUCLEOTIDE SEQUENCE [LARGE SCALE GENOMIC DNA]</scope>
    <source>
        <strain evidence="1 2">JCM 30072</strain>
    </source>
</reference>
<evidence type="ECO:0000313" key="1">
    <source>
        <dbReference type="EMBL" id="MFC7060109.1"/>
    </source>
</evidence>
<proteinExistence type="predicted"/>
<evidence type="ECO:0008006" key="3">
    <source>
        <dbReference type="Google" id="ProtNLM"/>
    </source>
</evidence>
<accession>A0ABD5W6W2</accession>
<dbReference type="RefSeq" id="WP_267164304.1">
    <property type="nucleotide sequence ID" value="NZ_CP112973.1"/>
</dbReference>
<dbReference type="AlphaFoldDB" id="A0ABD5W6W2"/>
<gene>
    <name evidence="1" type="ORF">ACFQQG_20270</name>
</gene>
<organism evidence="1 2">
    <name type="scientific">Halovenus salina</name>
    <dbReference type="NCBI Taxonomy" id="1510225"/>
    <lineage>
        <taxon>Archaea</taxon>
        <taxon>Methanobacteriati</taxon>
        <taxon>Methanobacteriota</taxon>
        <taxon>Stenosarchaea group</taxon>
        <taxon>Halobacteria</taxon>
        <taxon>Halobacteriales</taxon>
        <taxon>Haloarculaceae</taxon>
        <taxon>Halovenus</taxon>
    </lineage>
</organism>
<comment type="caution">
    <text evidence="1">The sequence shown here is derived from an EMBL/GenBank/DDBJ whole genome shotgun (WGS) entry which is preliminary data.</text>
</comment>
<dbReference type="GeneID" id="76632060"/>